<keyword evidence="7 12" id="KW-0904">Protein phosphatase</keyword>
<dbReference type="Gene3D" id="1.25.40.820">
    <property type="match status" value="1"/>
</dbReference>
<dbReference type="Proteomes" id="UP001408356">
    <property type="component" value="Unassembled WGS sequence"/>
</dbReference>
<dbReference type="PANTHER" id="PTHR14732">
    <property type="entry name" value="RNA POLYMERASE II SUBUNIT B1 CTD PHOSPHATASE RPAP2-RELATED"/>
    <property type="match status" value="1"/>
</dbReference>
<feature type="compositionally biased region" description="Polar residues" evidence="13">
    <location>
        <begin position="255"/>
        <end position="272"/>
    </location>
</feature>
<dbReference type="InterPro" id="IPR039693">
    <property type="entry name" value="Rtr1/RPAP2"/>
</dbReference>
<name>A0ABR2V6M6_9PEZI</name>
<evidence type="ECO:0000256" key="1">
    <source>
        <dbReference type="ARBA" id="ARBA00004123"/>
    </source>
</evidence>
<feature type="domain" description="RTR1-type" evidence="14">
    <location>
        <begin position="83"/>
        <end position="164"/>
    </location>
</feature>
<evidence type="ECO:0000256" key="2">
    <source>
        <dbReference type="ARBA" id="ARBA00005676"/>
    </source>
</evidence>
<keyword evidence="16" id="KW-1185">Reference proteome</keyword>
<comment type="caution">
    <text evidence="15">The sequence shown here is derived from an EMBL/GenBank/DDBJ whole genome shotgun (WGS) entry which is preliminary data.</text>
</comment>
<reference evidence="15 16" key="1">
    <citation type="journal article" date="2024" name="J. Plant Pathol.">
        <title>Sequence and assembly of the genome of Seiridium unicorne, isolate CBS 538.82, causal agent of cypress canker disease.</title>
        <authorList>
            <person name="Scali E."/>
            <person name="Rocca G.D."/>
            <person name="Danti R."/>
            <person name="Garbelotto M."/>
            <person name="Barberini S."/>
            <person name="Baroncelli R."/>
            <person name="Emiliani G."/>
        </authorList>
    </citation>
    <scope>NUCLEOTIDE SEQUENCE [LARGE SCALE GENOMIC DNA]</scope>
    <source>
        <strain evidence="15 16">BM-138-508</strain>
    </source>
</reference>
<sequence>MATKAPKSILKTPSDTGTLAADQTAAAKAREVAVTHAKIIHHQRALEDQISDSIIELCKYPLVRDPPYDSSNPAPSDAEAFKNGIRLFQPGDYDDLIEERNCEGLCGYPMCSNPRLRVRGGEWRIVGANILPKKEIEKWCSQTCAKRAMYVKVQLNETAAWERAGIESIQIELYEEPERRLVKDLNNLQLESQRDAAKMARDLALERGETNEPGQERPVPIEIKEKSTVKPVNAPSLDPDQEGHLVLEGHKIKSRTNAQNTLAKTSTGNNSL</sequence>
<keyword evidence="4 12" id="KW-0863">Zinc-finger</keyword>
<keyword evidence="5 12" id="KW-0378">Hydrolase</keyword>
<organism evidence="15 16">
    <name type="scientific">Seiridium unicorne</name>
    <dbReference type="NCBI Taxonomy" id="138068"/>
    <lineage>
        <taxon>Eukaryota</taxon>
        <taxon>Fungi</taxon>
        <taxon>Dikarya</taxon>
        <taxon>Ascomycota</taxon>
        <taxon>Pezizomycotina</taxon>
        <taxon>Sordariomycetes</taxon>
        <taxon>Xylariomycetidae</taxon>
        <taxon>Amphisphaeriales</taxon>
        <taxon>Sporocadaceae</taxon>
        <taxon>Seiridium</taxon>
    </lineage>
</organism>
<keyword evidence="8 12" id="KW-0539">Nucleus</keyword>
<comment type="similarity">
    <text evidence="2 11 12">Belongs to the RPAP2 family.</text>
</comment>
<comment type="catalytic activity">
    <reaction evidence="10 12">
        <text>O-phospho-L-threonyl-[protein] + H2O = L-threonyl-[protein] + phosphate</text>
        <dbReference type="Rhea" id="RHEA:47004"/>
        <dbReference type="Rhea" id="RHEA-COMP:11060"/>
        <dbReference type="Rhea" id="RHEA-COMP:11605"/>
        <dbReference type="ChEBI" id="CHEBI:15377"/>
        <dbReference type="ChEBI" id="CHEBI:30013"/>
        <dbReference type="ChEBI" id="CHEBI:43474"/>
        <dbReference type="ChEBI" id="CHEBI:61977"/>
        <dbReference type="EC" id="3.1.3.16"/>
    </reaction>
</comment>
<evidence type="ECO:0000256" key="4">
    <source>
        <dbReference type="ARBA" id="ARBA00022771"/>
    </source>
</evidence>
<evidence type="ECO:0000256" key="8">
    <source>
        <dbReference type="ARBA" id="ARBA00023242"/>
    </source>
</evidence>
<dbReference type="EC" id="3.1.3.16" evidence="12"/>
<evidence type="ECO:0000256" key="13">
    <source>
        <dbReference type="SAM" id="MobiDB-lite"/>
    </source>
</evidence>
<comment type="catalytic activity">
    <reaction evidence="9 12">
        <text>O-phospho-L-seryl-[protein] + H2O = L-seryl-[protein] + phosphate</text>
        <dbReference type="Rhea" id="RHEA:20629"/>
        <dbReference type="Rhea" id="RHEA-COMP:9863"/>
        <dbReference type="Rhea" id="RHEA-COMP:11604"/>
        <dbReference type="ChEBI" id="CHEBI:15377"/>
        <dbReference type="ChEBI" id="CHEBI:29999"/>
        <dbReference type="ChEBI" id="CHEBI:43474"/>
        <dbReference type="ChEBI" id="CHEBI:83421"/>
        <dbReference type="EC" id="3.1.3.16"/>
    </reaction>
</comment>
<dbReference type="InterPro" id="IPR038534">
    <property type="entry name" value="Rtr1/RPAP2_sf"/>
</dbReference>
<evidence type="ECO:0000256" key="6">
    <source>
        <dbReference type="ARBA" id="ARBA00022833"/>
    </source>
</evidence>
<keyword evidence="6 12" id="KW-0862">Zinc</keyword>
<evidence type="ECO:0000256" key="12">
    <source>
        <dbReference type="RuleBase" id="RU367080"/>
    </source>
</evidence>
<evidence type="ECO:0000256" key="7">
    <source>
        <dbReference type="ARBA" id="ARBA00022912"/>
    </source>
</evidence>
<evidence type="ECO:0000313" key="16">
    <source>
        <dbReference type="Proteomes" id="UP001408356"/>
    </source>
</evidence>
<evidence type="ECO:0000256" key="9">
    <source>
        <dbReference type="ARBA" id="ARBA00047761"/>
    </source>
</evidence>
<evidence type="ECO:0000256" key="11">
    <source>
        <dbReference type="PROSITE-ProRule" id="PRU00812"/>
    </source>
</evidence>
<dbReference type="InterPro" id="IPR007308">
    <property type="entry name" value="Rtr1/RPAP2_dom"/>
</dbReference>
<keyword evidence="3 12" id="KW-0479">Metal-binding</keyword>
<evidence type="ECO:0000256" key="5">
    <source>
        <dbReference type="ARBA" id="ARBA00022801"/>
    </source>
</evidence>
<evidence type="ECO:0000313" key="15">
    <source>
        <dbReference type="EMBL" id="KAK9422484.1"/>
    </source>
</evidence>
<evidence type="ECO:0000259" key="14">
    <source>
        <dbReference type="PROSITE" id="PS51479"/>
    </source>
</evidence>
<evidence type="ECO:0000256" key="10">
    <source>
        <dbReference type="ARBA" id="ARBA00048336"/>
    </source>
</evidence>
<dbReference type="Pfam" id="PF04181">
    <property type="entry name" value="RPAP2_Rtr1"/>
    <property type="match status" value="1"/>
</dbReference>
<dbReference type="EMBL" id="JARVKF010000113">
    <property type="protein sequence ID" value="KAK9422484.1"/>
    <property type="molecule type" value="Genomic_DNA"/>
</dbReference>
<comment type="subcellular location">
    <subcellularLocation>
        <location evidence="1 12">Nucleus</location>
    </subcellularLocation>
</comment>
<proteinExistence type="inferred from homology"/>
<evidence type="ECO:0000256" key="3">
    <source>
        <dbReference type="ARBA" id="ARBA00022723"/>
    </source>
</evidence>
<protein>
    <recommendedName>
        <fullName evidence="12">RNA polymerase II subunit B1 CTD phosphatase RPAP2 homolog</fullName>
        <ecNumber evidence="12">3.1.3.16</ecNumber>
    </recommendedName>
</protein>
<feature type="compositionally biased region" description="Basic and acidic residues" evidence="13">
    <location>
        <begin position="241"/>
        <end position="251"/>
    </location>
</feature>
<accession>A0ABR2V6M6</accession>
<dbReference type="PROSITE" id="PS51479">
    <property type="entry name" value="ZF_RTR1"/>
    <property type="match status" value="1"/>
</dbReference>
<feature type="region of interest" description="Disordered" evidence="13">
    <location>
        <begin position="206"/>
        <end position="272"/>
    </location>
</feature>
<dbReference type="PANTHER" id="PTHR14732:SF0">
    <property type="entry name" value="RNA POLYMERASE II SUBUNIT B1 CTD PHOSPHATASE RPAP2-RELATED"/>
    <property type="match status" value="1"/>
</dbReference>
<gene>
    <name evidence="15" type="ORF">SUNI508_04840</name>
</gene>
<comment type="function">
    <text evidence="12">Putative RNA polymerase II subunit B1 C-terminal domain (CTD) phosphatase involved in RNA polymerase II transcription regulation.</text>
</comment>